<name>A0A919P9U3_9CELL</name>
<dbReference type="EMBL" id="BONK01000020">
    <property type="protein sequence ID" value="GIG23519.1"/>
    <property type="molecule type" value="Genomic_DNA"/>
</dbReference>
<feature type="transmembrane region" description="Helical" evidence="1">
    <location>
        <begin position="39"/>
        <end position="59"/>
    </location>
</feature>
<feature type="transmembrane region" description="Helical" evidence="1">
    <location>
        <begin position="12"/>
        <end position="33"/>
    </location>
</feature>
<keyword evidence="1" id="KW-0472">Membrane</keyword>
<keyword evidence="1" id="KW-1133">Transmembrane helix</keyword>
<keyword evidence="3" id="KW-1185">Reference proteome</keyword>
<dbReference type="AlphaFoldDB" id="A0A919P9U3"/>
<gene>
    <name evidence="2" type="ORF">Cch01nite_42430</name>
</gene>
<reference evidence="2" key="1">
    <citation type="submission" date="2021-01" db="EMBL/GenBank/DDBJ databases">
        <title>Whole genome shotgun sequence of Cellulomonas chitinilytica NBRC 110799.</title>
        <authorList>
            <person name="Komaki H."/>
            <person name="Tamura T."/>
        </authorList>
    </citation>
    <scope>NUCLEOTIDE SEQUENCE</scope>
    <source>
        <strain evidence="2">NBRC 110799</strain>
    </source>
</reference>
<sequence length="89" mass="9475">MRPTDSVPTTPGLVAVWLLGLTLALVTCVAWFVDLPTPVLVVAAVLLAAGMVLCAVLAFRAARAAGRSVLRVLWSTAVAPVRFFFDFTF</sequence>
<evidence type="ECO:0000256" key="1">
    <source>
        <dbReference type="SAM" id="Phobius"/>
    </source>
</evidence>
<evidence type="ECO:0000313" key="3">
    <source>
        <dbReference type="Proteomes" id="UP000632740"/>
    </source>
</evidence>
<accession>A0A919P9U3</accession>
<organism evidence="2 3">
    <name type="scientific">Cellulomonas chitinilytica</name>
    <dbReference type="NCBI Taxonomy" id="398759"/>
    <lineage>
        <taxon>Bacteria</taxon>
        <taxon>Bacillati</taxon>
        <taxon>Actinomycetota</taxon>
        <taxon>Actinomycetes</taxon>
        <taxon>Micrococcales</taxon>
        <taxon>Cellulomonadaceae</taxon>
        <taxon>Cellulomonas</taxon>
    </lineage>
</organism>
<protein>
    <submittedName>
        <fullName evidence="2">Uncharacterized protein</fullName>
    </submittedName>
</protein>
<comment type="caution">
    <text evidence="2">The sequence shown here is derived from an EMBL/GenBank/DDBJ whole genome shotgun (WGS) entry which is preliminary data.</text>
</comment>
<evidence type="ECO:0000313" key="2">
    <source>
        <dbReference type="EMBL" id="GIG23519.1"/>
    </source>
</evidence>
<dbReference type="Proteomes" id="UP000632740">
    <property type="component" value="Unassembled WGS sequence"/>
</dbReference>
<dbReference type="RefSeq" id="WP_203758523.1">
    <property type="nucleotide sequence ID" value="NZ_BONK01000020.1"/>
</dbReference>
<proteinExistence type="predicted"/>
<keyword evidence="1" id="KW-0812">Transmembrane</keyword>